<dbReference type="CDD" id="cd17557">
    <property type="entry name" value="REC_Rcp-like"/>
    <property type="match status" value="1"/>
</dbReference>
<keyword evidence="1" id="KW-0597">Phosphoprotein</keyword>
<dbReference type="Gene3D" id="3.40.50.2300">
    <property type="match status" value="1"/>
</dbReference>
<sequence length="150" mass="16974">MNTKTILLVEDNLQDEMLTLRALKKAHLANRIDVARDGQQALDYLFRTGEFADRDGPDLPTVVLLDISLPRLSGLEVLERLRADPRTEMLPVVILTSSDEQKDRLKSYESGCNSFVQKPVDFTAFAETVARLGVYWLATNEPPPDRSMQR</sequence>
<name>A0ABV7W8I9_9BURK</name>
<comment type="caution">
    <text evidence="3">The sequence shown here is derived from an EMBL/GenBank/DDBJ whole genome shotgun (WGS) entry which is preliminary data.</text>
</comment>
<dbReference type="EMBL" id="JBHRXX010000009">
    <property type="protein sequence ID" value="MFC3686105.1"/>
    <property type="molecule type" value="Genomic_DNA"/>
</dbReference>
<protein>
    <submittedName>
        <fullName evidence="3">Response regulator</fullName>
    </submittedName>
</protein>
<accession>A0ABV7W8I9</accession>
<evidence type="ECO:0000256" key="1">
    <source>
        <dbReference type="PROSITE-ProRule" id="PRU00169"/>
    </source>
</evidence>
<dbReference type="Proteomes" id="UP001595729">
    <property type="component" value="Unassembled WGS sequence"/>
</dbReference>
<dbReference type="PANTHER" id="PTHR44520:SF1">
    <property type="entry name" value="TWO-COMPONENT SYSTEM REGULATORY PROTEIN"/>
    <property type="match status" value="1"/>
</dbReference>
<proteinExistence type="predicted"/>
<organism evidence="3 4">
    <name type="scientific">Hydrogenophaga luteola</name>
    <dbReference type="NCBI Taxonomy" id="1591122"/>
    <lineage>
        <taxon>Bacteria</taxon>
        <taxon>Pseudomonadati</taxon>
        <taxon>Pseudomonadota</taxon>
        <taxon>Betaproteobacteria</taxon>
        <taxon>Burkholderiales</taxon>
        <taxon>Comamonadaceae</taxon>
        <taxon>Hydrogenophaga</taxon>
    </lineage>
</organism>
<reference evidence="4" key="1">
    <citation type="journal article" date="2019" name="Int. J. Syst. Evol. Microbiol.">
        <title>The Global Catalogue of Microorganisms (GCM) 10K type strain sequencing project: providing services to taxonomists for standard genome sequencing and annotation.</title>
        <authorList>
            <consortium name="The Broad Institute Genomics Platform"/>
            <consortium name="The Broad Institute Genome Sequencing Center for Infectious Disease"/>
            <person name="Wu L."/>
            <person name="Ma J."/>
        </authorList>
    </citation>
    <scope>NUCLEOTIDE SEQUENCE [LARGE SCALE GENOMIC DNA]</scope>
    <source>
        <strain evidence="4">KCTC 42501</strain>
    </source>
</reference>
<dbReference type="InterPro" id="IPR011006">
    <property type="entry name" value="CheY-like_superfamily"/>
</dbReference>
<keyword evidence="4" id="KW-1185">Reference proteome</keyword>
<dbReference type="Pfam" id="PF00072">
    <property type="entry name" value="Response_reg"/>
    <property type="match status" value="1"/>
</dbReference>
<evidence type="ECO:0000313" key="3">
    <source>
        <dbReference type="EMBL" id="MFC3686105.1"/>
    </source>
</evidence>
<feature type="modified residue" description="4-aspartylphosphate" evidence="1">
    <location>
        <position position="66"/>
    </location>
</feature>
<evidence type="ECO:0000259" key="2">
    <source>
        <dbReference type="PROSITE" id="PS50110"/>
    </source>
</evidence>
<dbReference type="PROSITE" id="PS50110">
    <property type="entry name" value="RESPONSE_REGULATORY"/>
    <property type="match status" value="1"/>
</dbReference>
<dbReference type="RefSeq" id="WP_382178389.1">
    <property type="nucleotide sequence ID" value="NZ_JBHRXX010000009.1"/>
</dbReference>
<dbReference type="SMART" id="SM00448">
    <property type="entry name" value="REC"/>
    <property type="match status" value="1"/>
</dbReference>
<evidence type="ECO:0000313" key="4">
    <source>
        <dbReference type="Proteomes" id="UP001595729"/>
    </source>
</evidence>
<dbReference type="InterPro" id="IPR052893">
    <property type="entry name" value="TCS_response_regulator"/>
</dbReference>
<dbReference type="InterPro" id="IPR001789">
    <property type="entry name" value="Sig_transdc_resp-reg_receiver"/>
</dbReference>
<dbReference type="PANTHER" id="PTHR44520">
    <property type="entry name" value="RESPONSE REGULATOR RCP1-RELATED"/>
    <property type="match status" value="1"/>
</dbReference>
<gene>
    <name evidence="3" type="ORF">ACFOPI_21120</name>
</gene>
<dbReference type="SUPFAM" id="SSF52172">
    <property type="entry name" value="CheY-like"/>
    <property type="match status" value="1"/>
</dbReference>
<feature type="domain" description="Response regulatory" evidence="2">
    <location>
        <begin position="5"/>
        <end position="133"/>
    </location>
</feature>